<dbReference type="SUPFAM" id="SSF51735">
    <property type="entry name" value="NAD(P)-binding Rossmann-fold domains"/>
    <property type="match status" value="1"/>
</dbReference>
<dbReference type="InterPro" id="IPR036291">
    <property type="entry name" value="NAD(P)-bd_dom_sf"/>
</dbReference>
<dbReference type="PROSITE" id="PS00061">
    <property type="entry name" value="ADH_SHORT"/>
    <property type="match status" value="1"/>
</dbReference>
<evidence type="ECO:0000313" key="3">
    <source>
        <dbReference type="EMBL" id="KAF9523097.1"/>
    </source>
</evidence>
<reference evidence="3" key="1">
    <citation type="submission" date="2020-11" db="EMBL/GenBank/DDBJ databases">
        <authorList>
            <consortium name="DOE Joint Genome Institute"/>
            <person name="Ahrendt S."/>
            <person name="Riley R."/>
            <person name="Andreopoulos W."/>
            <person name="Labutti K."/>
            <person name="Pangilinan J."/>
            <person name="Ruiz-Duenas F.J."/>
            <person name="Barrasa J.M."/>
            <person name="Sanchez-Garcia M."/>
            <person name="Camarero S."/>
            <person name="Miyauchi S."/>
            <person name="Serrano A."/>
            <person name="Linde D."/>
            <person name="Babiker R."/>
            <person name="Drula E."/>
            <person name="Ayuso-Fernandez I."/>
            <person name="Pacheco R."/>
            <person name="Padilla G."/>
            <person name="Ferreira P."/>
            <person name="Barriuso J."/>
            <person name="Kellner H."/>
            <person name="Castanera R."/>
            <person name="Alfaro M."/>
            <person name="Ramirez L."/>
            <person name="Pisabarro A.G."/>
            <person name="Kuo A."/>
            <person name="Tritt A."/>
            <person name="Lipzen A."/>
            <person name="He G."/>
            <person name="Yan M."/>
            <person name="Ng V."/>
            <person name="Cullen D."/>
            <person name="Martin F."/>
            <person name="Rosso M.-N."/>
            <person name="Henrissat B."/>
            <person name="Hibbett D."/>
            <person name="Martinez A.T."/>
            <person name="Grigoriev I.V."/>
        </authorList>
    </citation>
    <scope>NUCLEOTIDE SEQUENCE</scope>
    <source>
        <strain evidence="3">CBS 506.95</strain>
    </source>
</reference>
<dbReference type="Pfam" id="PF13561">
    <property type="entry name" value="adh_short_C2"/>
    <property type="match status" value="1"/>
</dbReference>
<organism evidence="3 4">
    <name type="scientific">Crepidotus variabilis</name>
    <dbReference type="NCBI Taxonomy" id="179855"/>
    <lineage>
        <taxon>Eukaryota</taxon>
        <taxon>Fungi</taxon>
        <taxon>Dikarya</taxon>
        <taxon>Basidiomycota</taxon>
        <taxon>Agaricomycotina</taxon>
        <taxon>Agaricomycetes</taxon>
        <taxon>Agaricomycetidae</taxon>
        <taxon>Agaricales</taxon>
        <taxon>Agaricineae</taxon>
        <taxon>Crepidotaceae</taxon>
        <taxon>Crepidotus</taxon>
    </lineage>
</organism>
<dbReference type="GO" id="GO:0048038">
    <property type="term" value="F:quinone binding"/>
    <property type="evidence" value="ECO:0007669"/>
    <property type="project" value="TreeGrafter"/>
</dbReference>
<protein>
    <submittedName>
        <fullName evidence="3">NAD(P)-binding protein</fullName>
    </submittedName>
</protein>
<dbReference type="PRINTS" id="PR00081">
    <property type="entry name" value="GDHRDH"/>
</dbReference>
<comment type="caution">
    <text evidence="3">The sequence shown here is derived from an EMBL/GenBank/DDBJ whole genome shotgun (WGS) entry which is preliminary data.</text>
</comment>
<keyword evidence="2" id="KW-0521">NADP</keyword>
<dbReference type="InterPro" id="IPR020904">
    <property type="entry name" value="Sc_DH/Rdtase_CS"/>
</dbReference>
<dbReference type="EMBL" id="MU157925">
    <property type="protein sequence ID" value="KAF9523097.1"/>
    <property type="molecule type" value="Genomic_DNA"/>
</dbReference>
<name>A0A9P6JJB8_9AGAR</name>
<keyword evidence="4" id="KW-1185">Reference proteome</keyword>
<dbReference type="Proteomes" id="UP000807306">
    <property type="component" value="Unassembled WGS sequence"/>
</dbReference>
<dbReference type="PRINTS" id="PR00080">
    <property type="entry name" value="SDRFAMILY"/>
</dbReference>
<sequence length="255" mass="26053">MSVDTIRQVAIVTGAGQGIGKAIAIRLAADGFNVALNDLPSKSLEVASVASLIHQTYQRKAISVLGDASAEEDVSTLISRTVAELGGLHVFVANAGIYQAKSILDTSVADWELVMGVNARSVFLAYKLAATAMIKQGAGGRIIGASSLDGKQGSGNAPAYSASKFAIRGLTQAAASELAKHKITVNAYAPGFIQTPMTGAAAVEAITAKGNTPQAPNMSLGGPEDIASLVAFWASPASSFVTGQTWIVDGGTIFD</sequence>
<evidence type="ECO:0000256" key="2">
    <source>
        <dbReference type="ARBA" id="ARBA00022857"/>
    </source>
</evidence>
<dbReference type="GO" id="GO:0006633">
    <property type="term" value="P:fatty acid biosynthetic process"/>
    <property type="evidence" value="ECO:0007669"/>
    <property type="project" value="TreeGrafter"/>
</dbReference>
<dbReference type="OrthoDB" id="498125at2759"/>
<accession>A0A9P6JJB8</accession>
<comment type="similarity">
    <text evidence="1">Belongs to the short-chain dehydrogenases/reductases (SDR) family.</text>
</comment>
<dbReference type="GO" id="GO:0016616">
    <property type="term" value="F:oxidoreductase activity, acting on the CH-OH group of donors, NAD or NADP as acceptor"/>
    <property type="evidence" value="ECO:0007669"/>
    <property type="project" value="TreeGrafter"/>
</dbReference>
<dbReference type="InterPro" id="IPR002347">
    <property type="entry name" value="SDR_fam"/>
</dbReference>
<proteinExistence type="inferred from homology"/>
<evidence type="ECO:0000256" key="1">
    <source>
        <dbReference type="ARBA" id="ARBA00006484"/>
    </source>
</evidence>
<dbReference type="PANTHER" id="PTHR42760">
    <property type="entry name" value="SHORT-CHAIN DEHYDROGENASES/REDUCTASES FAMILY MEMBER"/>
    <property type="match status" value="1"/>
</dbReference>
<dbReference type="Gene3D" id="3.40.50.720">
    <property type="entry name" value="NAD(P)-binding Rossmann-like Domain"/>
    <property type="match status" value="1"/>
</dbReference>
<evidence type="ECO:0000313" key="4">
    <source>
        <dbReference type="Proteomes" id="UP000807306"/>
    </source>
</evidence>
<gene>
    <name evidence="3" type="ORF">CPB83DRAFT_63361</name>
</gene>
<dbReference type="AlphaFoldDB" id="A0A9P6JJB8"/>
<dbReference type="FunFam" id="3.40.50.720:FF:000084">
    <property type="entry name" value="Short-chain dehydrogenase reductase"/>
    <property type="match status" value="1"/>
</dbReference>
<dbReference type="PANTHER" id="PTHR42760:SF121">
    <property type="entry name" value="3-OXOACYL-(ACYL-CARRIER-PROTEIN) REDUCTASE"/>
    <property type="match status" value="1"/>
</dbReference>